<evidence type="ECO:0000256" key="2">
    <source>
        <dbReference type="SAM" id="SignalP"/>
    </source>
</evidence>
<dbReference type="Pfam" id="PF03134">
    <property type="entry name" value="TB2_DP1_HVA22"/>
    <property type="match status" value="1"/>
</dbReference>
<accession>A0A0D8XFA0</accession>
<reference evidence="4" key="2">
    <citation type="journal article" date="2016" name="Sci. Rep.">
        <title>Dictyocaulus viviparus genome, variome and transcriptome elucidate lungworm biology and support future intervention.</title>
        <authorList>
            <person name="McNulty S.N."/>
            <person name="Strube C."/>
            <person name="Rosa B.A."/>
            <person name="Martin J.C."/>
            <person name="Tyagi R."/>
            <person name="Choi Y.J."/>
            <person name="Wang Q."/>
            <person name="Hallsworth Pepin K."/>
            <person name="Zhang X."/>
            <person name="Ozersky P."/>
            <person name="Wilson R.K."/>
            <person name="Sternberg P.W."/>
            <person name="Gasser R.B."/>
            <person name="Mitreva M."/>
        </authorList>
    </citation>
    <scope>NUCLEOTIDE SEQUENCE [LARGE SCALE GENOMIC DNA]</scope>
    <source>
        <strain evidence="4">HannoverDv2000</strain>
    </source>
</reference>
<dbReference type="PANTHER" id="PTHR12300:SF34">
    <property type="entry name" value="RECEPTOR EXPRESSION-ENHANCING PROTEIN"/>
    <property type="match status" value="1"/>
</dbReference>
<proteinExistence type="inferred from homology"/>
<dbReference type="AlphaFoldDB" id="A0A0D8XFA0"/>
<dbReference type="EMBL" id="KN716673">
    <property type="protein sequence ID" value="KJH42374.1"/>
    <property type="molecule type" value="Genomic_DNA"/>
</dbReference>
<feature type="transmembrane region" description="Helical" evidence="1">
    <location>
        <begin position="116"/>
        <end position="141"/>
    </location>
</feature>
<dbReference type="STRING" id="29172.A0A0D8XFA0"/>
<gene>
    <name evidence="3" type="ORF">DICVIV_11637</name>
</gene>
<feature type="signal peptide" evidence="2">
    <location>
        <begin position="1"/>
        <end position="21"/>
    </location>
</feature>
<comment type="subcellular location">
    <subcellularLocation>
        <location evidence="1">Membrane</location>
        <topology evidence="1">Multi-pass membrane protein</topology>
    </subcellularLocation>
</comment>
<evidence type="ECO:0000256" key="1">
    <source>
        <dbReference type="RuleBase" id="RU362006"/>
    </source>
</evidence>
<keyword evidence="1" id="KW-0812">Transmembrane</keyword>
<dbReference type="Proteomes" id="UP000053766">
    <property type="component" value="Unassembled WGS sequence"/>
</dbReference>
<keyword evidence="2" id="KW-0732">Signal</keyword>
<keyword evidence="1" id="KW-1133">Transmembrane helix</keyword>
<keyword evidence="1" id="KW-0472">Membrane</keyword>
<dbReference type="OrthoDB" id="5913021at2759"/>
<comment type="similarity">
    <text evidence="1">Belongs to the DP1 family.</text>
</comment>
<feature type="chain" id="PRO_5002335609" description="Receptor expression-enhancing protein" evidence="2">
    <location>
        <begin position="22"/>
        <end position="225"/>
    </location>
</feature>
<organism evidence="3 4">
    <name type="scientific">Dictyocaulus viviparus</name>
    <name type="common">Bovine lungworm</name>
    <dbReference type="NCBI Taxonomy" id="29172"/>
    <lineage>
        <taxon>Eukaryota</taxon>
        <taxon>Metazoa</taxon>
        <taxon>Ecdysozoa</taxon>
        <taxon>Nematoda</taxon>
        <taxon>Chromadorea</taxon>
        <taxon>Rhabditida</taxon>
        <taxon>Rhabditina</taxon>
        <taxon>Rhabditomorpha</taxon>
        <taxon>Strongyloidea</taxon>
        <taxon>Metastrongylidae</taxon>
        <taxon>Dictyocaulus</taxon>
    </lineage>
</organism>
<name>A0A0D8XFA0_DICVI</name>
<evidence type="ECO:0000313" key="3">
    <source>
        <dbReference type="EMBL" id="KJH42374.1"/>
    </source>
</evidence>
<dbReference type="InterPro" id="IPR004345">
    <property type="entry name" value="TB2_DP1_HVA22"/>
</dbReference>
<feature type="transmembrane region" description="Helical" evidence="1">
    <location>
        <begin position="161"/>
        <end position="187"/>
    </location>
</feature>
<dbReference type="PANTHER" id="PTHR12300">
    <property type="entry name" value="HVA22-LIKE PROTEINS"/>
    <property type="match status" value="1"/>
</dbReference>
<protein>
    <recommendedName>
        <fullName evidence="1">Receptor expression-enhancing protein</fullName>
    </recommendedName>
</protein>
<reference evidence="3 4" key="1">
    <citation type="submission" date="2013-11" db="EMBL/GenBank/DDBJ databases">
        <title>Draft genome of the bovine lungworm Dictyocaulus viviparus.</title>
        <authorList>
            <person name="Mitreva M."/>
        </authorList>
    </citation>
    <scope>NUCLEOTIDE SEQUENCE [LARGE SCALE GENOMIC DNA]</scope>
    <source>
        <strain evidence="3 4">HannoverDv2000</strain>
    </source>
</reference>
<dbReference type="GO" id="GO:0016020">
    <property type="term" value="C:membrane"/>
    <property type="evidence" value="ECO:0007669"/>
    <property type="project" value="UniProtKB-SubCell"/>
</dbReference>
<sequence length="225" mass="26160">MAEVWFSFIVLAMLTRGNSHGDYHSDVIPRDRSHRCVSHRSCRRNSSYSSCYISRKNDYHVTQRLLCNLEYLNGFQTAHDDFITFLYGDHGGTYNNYIRLMETTLIVTREKISYGLFGLLATYLVFGSGAQFVCNMVGVTYPAYITVKVIRTNGGSDDVKWLIYWSVFAIFTLFDSFSQLFPLYWLVKMLFLVYLYLPQTQGATYIFYNYVNPLVNQIDRCTGMH</sequence>
<evidence type="ECO:0000313" key="4">
    <source>
        <dbReference type="Proteomes" id="UP000053766"/>
    </source>
</evidence>
<keyword evidence="4" id="KW-1185">Reference proteome</keyword>